<dbReference type="PANTHER" id="PTHR43711:SF26">
    <property type="entry name" value="SENSOR HISTIDINE KINASE RCSC"/>
    <property type="match status" value="1"/>
</dbReference>
<evidence type="ECO:0000256" key="2">
    <source>
        <dbReference type="ARBA" id="ARBA00012438"/>
    </source>
</evidence>
<reference evidence="7 8" key="1">
    <citation type="submission" date="2021-03" db="EMBL/GenBank/DDBJ databases">
        <title>Metabolic Capacity of the Antarctic Cyanobacterium Phormidium pseudopriestleyi that Sustains Oxygenic Photosynthesis in the Presence of Hydrogen Sulfide.</title>
        <authorList>
            <person name="Lumian J.E."/>
            <person name="Jungblut A.D."/>
            <person name="Dillon M.L."/>
            <person name="Hawes I."/>
            <person name="Doran P.T."/>
            <person name="Mackey T.J."/>
            <person name="Dick G.J."/>
            <person name="Grettenberger C.L."/>
            <person name="Sumner D.Y."/>
        </authorList>
    </citation>
    <scope>NUCLEOTIDE SEQUENCE [LARGE SCALE GENOMIC DNA]</scope>
    <source>
        <strain evidence="7 8">FRX01</strain>
    </source>
</reference>
<gene>
    <name evidence="7" type="ORF">J0895_24055</name>
</gene>
<dbReference type="Proteomes" id="UP000664844">
    <property type="component" value="Unassembled WGS sequence"/>
</dbReference>
<dbReference type="InterPro" id="IPR050736">
    <property type="entry name" value="Sensor_HK_Regulatory"/>
</dbReference>
<keyword evidence="3" id="KW-0808">Transferase</keyword>
<dbReference type="SUPFAM" id="SSF47384">
    <property type="entry name" value="Homodimeric domain of signal transducing histidine kinase"/>
    <property type="match status" value="1"/>
</dbReference>
<dbReference type="InterPro" id="IPR036097">
    <property type="entry name" value="HisK_dim/P_sf"/>
</dbReference>
<evidence type="ECO:0000256" key="1">
    <source>
        <dbReference type="ARBA" id="ARBA00000085"/>
    </source>
</evidence>
<evidence type="ECO:0000256" key="4">
    <source>
        <dbReference type="ARBA" id="ARBA00022777"/>
    </source>
</evidence>
<sequence length="93" mass="10695">MHTIQSRAIQAQHQENLVALKSYFMTLISHELRTPLTTILSSADLLECYSNSWSDEKKLKHVQQIQTAALEITKLIESEQFTETLRKVASEIH</sequence>
<dbReference type="SMART" id="SM00388">
    <property type="entry name" value="HisKA"/>
    <property type="match status" value="1"/>
</dbReference>
<accession>A0ABS3FY78</accession>
<evidence type="ECO:0000256" key="3">
    <source>
        <dbReference type="ARBA" id="ARBA00022679"/>
    </source>
</evidence>
<proteinExistence type="predicted"/>
<evidence type="ECO:0000313" key="7">
    <source>
        <dbReference type="EMBL" id="MBO0352099.1"/>
    </source>
</evidence>
<comment type="catalytic activity">
    <reaction evidence="1">
        <text>ATP + protein L-histidine = ADP + protein N-phospho-L-histidine.</text>
        <dbReference type="EC" id="2.7.13.3"/>
    </reaction>
</comment>
<dbReference type="PANTHER" id="PTHR43711">
    <property type="entry name" value="TWO-COMPONENT HISTIDINE KINASE"/>
    <property type="match status" value="1"/>
</dbReference>
<keyword evidence="4" id="KW-0418">Kinase</keyword>
<dbReference type="Gene3D" id="1.10.287.130">
    <property type="match status" value="1"/>
</dbReference>
<evidence type="ECO:0000313" key="8">
    <source>
        <dbReference type="Proteomes" id="UP000664844"/>
    </source>
</evidence>
<evidence type="ECO:0000259" key="6">
    <source>
        <dbReference type="SMART" id="SM00388"/>
    </source>
</evidence>
<dbReference type="InterPro" id="IPR003661">
    <property type="entry name" value="HisK_dim/P_dom"/>
</dbReference>
<name>A0ABS3FY78_9CYAN</name>
<comment type="caution">
    <text evidence="7">The sequence shown here is derived from an EMBL/GenBank/DDBJ whole genome shotgun (WGS) entry which is preliminary data.</text>
</comment>
<organism evidence="7 8">
    <name type="scientific">Phormidium pseudopriestleyi FRX01</name>
    <dbReference type="NCBI Taxonomy" id="1759528"/>
    <lineage>
        <taxon>Bacteria</taxon>
        <taxon>Bacillati</taxon>
        <taxon>Cyanobacteriota</taxon>
        <taxon>Cyanophyceae</taxon>
        <taxon>Oscillatoriophycideae</taxon>
        <taxon>Oscillatoriales</taxon>
        <taxon>Oscillatoriaceae</taxon>
        <taxon>Phormidium</taxon>
    </lineage>
</organism>
<dbReference type="EC" id="2.7.13.3" evidence="2"/>
<protein>
    <recommendedName>
        <fullName evidence="2">histidine kinase</fullName>
        <ecNumber evidence="2">2.7.13.3</ecNumber>
    </recommendedName>
</protein>
<evidence type="ECO:0000256" key="5">
    <source>
        <dbReference type="ARBA" id="ARBA00023012"/>
    </source>
</evidence>
<feature type="domain" description="Signal transduction histidine kinase dimerisation/phosphoacceptor" evidence="6">
    <location>
        <begin position="20"/>
        <end position="87"/>
    </location>
</feature>
<dbReference type="Pfam" id="PF00512">
    <property type="entry name" value="HisKA"/>
    <property type="match status" value="1"/>
</dbReference>
<keyword evidence="8" id="KW-1185">Reference proteome</keyword>
<dbReference type="RefSeq" id="WP_207090519.1">
    <property type="nucleotide sequence ID" value="NZ_JAFLQW010000637.1"/>
</dbReference>
<keyword evidence="5" id="KW-0902">Two-component regulatory system</keyword>
<dbReference type="EMBL" id="JAFLQW010000637">
    <property type="protein sequence ID" value="MBO0352099.1"/>
    <property type="molecule type" value="Genomic_DNA"/>
</dbReference>
<dbReference type="CDD" id="cd00082">
    <property type="entry name" value="HisKA"/>
    <property type="match status" value="1"/>
</dbReference>